<dbReference type="SUPFAM" id="SSF53807">
    <property type="entry name" value="Helical backbone' metal receptor"/>
    <property type="match status" value="1"/>
</dbReference>
<feature type="domain" description="Fe/B12 periplasmic-binding" evidence="6">
    <location>
        <begin position="25"/>
        <end position="268"/>
    </location>
</feature>
<dbReference type="HOGENOM" id="CLU_038034_2_5_6"/>
<gene>
    <name evidence="5" type="primary">btuF</name>
    <name evidence="7" type="ORF">Z042_17690</name>
</gene>
<dbReference type="GO" id="GO:0031419">
    <property type="term" value="F:cobalamin binding"/>
    <property type="evidence" value="ECO:0007669"/>
    <property type="project" value="InterPro"/>
</dbReference>
<evidence type="ECO:0000256" key="3">
    <source>
        <dbReference type="ARBA" id="ARBA00022764"/>
    </source>
</evidence>
<dbReference type="NCBIfam" id="NF002894">
    <property type="entry name" value="PRK03379.1"/>
    <property type="match status" value="1"/>
</dbReference>
<dbReference type="InterPro" id="IPR051030">
    <property type="entry name" value="Vitamin_B12-ABC_binding"/>
</dbReference>
<dbReference type="eggNOG" id="COG0614">
    <property type="taxonomic scope" value="Bacteria"/>
</dbReference>
<feature type="signal peptide" evidence="5">
    <location>
        <begin position="1"/>
        <end position="22"/>
    </location>
</feature>
<sequence length="268" mass="29265" precursor="true">MKRRFSALLGVLAFCIALPASTAQRVISLAPNTTELAYAAGMGENLVAASAYSDYPPEAKKLEQVASWQGINLERVLALKPDLILAWRDGNPQRPLDQLAALGIPIFYADAQNIDGIAKSLDALAQYSPHPKQAHQAAESFRQKVATLKAQYAHNQPRRVLLQFGTQPLFTASAATLQSQVLSLCGAENIFADSRVPWPQISREQVLTRQPQTIVITGGEQQIASVKAFWAPQLAVPIIALNEDWFNRAGPRIMLAAQELCSQLAEIK</sequence>
<feature type="binding site" evidence="5">
    <location>
        <position position="52"/>
    </location>
    <ligand>
        <name>cyanocob(III)alamin</name>
        <dbReference type="ChEBI" id="CHEBI:17439"/>
    </ligand>
</feature>
<feature type="disulfide bond" evidence="5">
    <location>
        <begin position="185"/>
        <end position="261"/>
    </location>
</feature>
<evidence type="ECO:0000256" key="1">
    <source>
        <dbReference type="ARBA" id="ARBA00022448"/>
    </source>
</evidence>
<comment type="caution">
    <text evidence="5">Lacks conserved residue(s) required for the propagation of feature annotation.</text>
</comment>
<comment type="subunit">
    <text evidence="5">The complex is composed of two ATP-binding proteins (BtuD), two transmembrane proteins (BtuC) and a solute-binding protein (BtuF).</text>
</comment>
<dbReference type="InterPro" id="IPR002491">
    <property type="entry name" value="ABC_transptr_periplasmic_BD"/>
</dbReference>
<evidence type="ECO:0000256" key="2">
    <source>
        <dbReference type="ARBA" id="ARBA00022729"/>
    </source>
</evidence>
<dbReference type="Pfam" id="PF01497">
    <property type="entry name" value="Peripla_BP_2"/>
    <property type="match status" value="1"/>
</dbReference>
<evidence type="ECO:0000313" key="8">
    <source>
        <dbReference type="Proteomes" id="UP000019030"/>
    </source>
</evidence>
<accession>W0LFR4</accession>
<protein>
    <recommendedName>
        <fullName evidence="5">Vitamin B12-binding protein</fullName>
    </recommendedName>
</protein>
<dbReference type="KEGG" id="sfo:Z042_17690"/>
<dbReference type="STRING" id="1441930.Z042_17690"/>
<dbReference type="Gene3D" id="3.40.50.1980">
    <property type="entry name" value="Nitrogenase molybdenum iron protein domain"/>
    <property type="match status" value="2"/>
</dbReference>
<dbReference type="PATRIC" id="fig|1441930.4.peg.3491"/>
<dbReference type="PANTHER" id="PTHR42860">
    <property type="entry name" value="VITAMIN B12-BINDING PROTEIN"/>
    <property type="match status" value="1"/>
</dbReference>
<dbReference type="PANTHER" id="PTHR42860:SF1">
    <property type="entry name" value="VITAMIN B12-BINDING PROTEIN"/>
    <property type="match status" value="1"/>
</dbReference>
<comment type="subcellular location">
    <subcellularLocation>
        <location evidence="5">Periplasm</location>
    </subcellularLocation>
</comment>
<dbReference type="GO" id="GO:0042597">
    <property type="term" value="C:periplasmic space"/>
    <property type="evidence" value="ECO:0007669"/>
    <property type="project" value="UniProtKB-SubCell"/>
</dbReference>
<reference evidence="7 8" key="1">
    <citation type="submission" date="2014-01" db="EMBL/GenBank/DDBJ databases">
        <title>Isolation of Serratia multitudinisentens RB-25 from Ex-Landfill site.</title>
        <authorList>
            <person name="Robson E.H.J."/>
        </authorList>
    </citation>
    <scope>NUCLEOTIDE SEQUENCE [LARGE SCALE GENOMIC DNA]</scope>
    <source>
        <strain evidence="7 8">RB-25</strain>
    </source>
</reference>
<dbReference type="PROSITE" id="PS50983">
    <property type="entry name" value="FE_B12_PBP"/>
    <property type="match status" value="1"/>
</dbReference>
<dbReference type="CDD" id="cd01144">
    <property type="entry name" value="BtuF"/>
    <property type="match status" value="1"/>
</dbReference>
<evidence type="ECO:0000259" key="6">
    <source>
        <dbReference type="PROSITE" id="PS50983"/>
    </source>
</evidence>
<comment type="similarity">
    <text evidence="5">Belongs to the BtuF family.</text>
</comment>
<proteinExistence type="inferred from homology"/>
<dbReference type="Proteomes" id="UP000019030">
    <property type="component" value="Chromosome"/>
</dbReference>
<dbReference type="GO" id="GO:0015889">
    <property type="term" value="P:cobalamin transport"/>
    <property type="evidence" value="ECO:0007669"/>
    <property type="project" value="UniProtKB-UniRule"/>
</dbReference>
<name>W0LFR4_9GAMM</name>
<feature type="site" description="Important for BtuC binding" evidence="5">
    <location>
        <position position="74"/>
    </location>
</feature>
<dbReference type="InterPro" id="IPR054828">
    <property type="entry name" value="Vit_B12_bind_prot"/>
</dbReference>
<dbReference type="RefSeq" id="WP_024910391.1">
    <property type="nucleotide sequence ID" value="NZ_CP007044.2"/>
</dbReference>
<dbReference type="HAMAP" id="MF_01000">
    <property type="entry name" value="BtuF"/>
    <property type="match status" value="1"/>
</dbReference>
<evidence type="ECO:0000313" key="7">
    <source>
        <dbReference type="EMBL" id="AHG21229.1"/>
    </source>
</evidence>
<dbReference type="NCBIfam" id="NF038402">
    <property type="entry name" value="TroA_like"/>
    <property type="match status" value="1"/>
</dbReference>
<dbReference type="InterPro" id="IPR023544">
    <property type="entry name" value="ABC_transptr_vit_B12-bd"/>
</dbReference>
<keyword evidence="8" id="KW-1185">Reference proteome</keyword>
<keyword evidence="1 5" id="KW-0813">Transport</keyword>
<keyword evidence="3 5" id="KW-0574">Periplasm</keyword>
<keyword evidence="2 5" id="KW-0732">Signal</keyword>
<organism evidence="7 8">
    <name type="scientific">Chania multitudinisentens RB-25</name>
    <dbReference type="NCBI Taxonomy" id="1441930"/>
    <lineage>
        <taxon>Bacteria</taxon>
        <taxon>Pseudomonadati</taxon>
        <taxon>Pseudomonadota</taxon>
        <taxon>Gammaproteobacteria</taxon>
        <taxon>Enterobacterales</taxon>
        <taxon>Yersiniaceae</taxon>
        <taxon>Chania</taxon>
    </lineage>
</organism>
<feature type="site" description="Important for BtuC binding" evidence="5">
    <location>
        <position position="204"/>
    </location>
</feature>
<feature type="chain" id="PRO_5009023611" description="Vitamin B12-binding protein" evidence="5">
    <location>
        <begin position="23"/>
        <end position="268"/>
    </location>
</feature>
<comment type="function">
    <text evidence="5">Part of the ABC transporter complex BtuCDF involved in vitamin B12 import. Binds vitamin B12 and delivers it to the periplasmic surface of BtuC.</text>
</comment>
<reference evidence="7 8" key="2">
    <citation type="submission" date="2015-03" db="EMBL/GenBank/DDBJ databases">
        <authorList>
            <person name="Chan K.-G."/>
        </authorList>
    </citation>
    <scope>NUCLEOTIDE SEQUENCE [LARGE SCALE GENOMIC DNA]</scope>
    <source>
        <strain evidence="7 8">RB-25</strain>
    </source>
</reference>
<dbReference type="OrthoDB" id="6495095at2"/>
<evidence type="ECO:0000256" key="5">
    <source>
        <dbReference type="HAMAP-Rule" id="MF_01000"/>
    </source>
</evidence>
<keyword evidence="4 5" id="KW-1015">Disulfide bond</keyword>
<evidence type="ECO:0000256" key="4">
    <source>
        <dbReference type="ARBA" id="ARBA00023157"/>
    </source>
</evidence>
<dbReference type="AlphaFoldDB" id="W0LFR4"/>
<dbReference type="EMBL" id="CP007044">
    <property type="protein sequence ID" value="AHG21229.1"/>
    <property type="molecule type" value="Genomic_DNA"/>
</dbReference>